<keyword evidence="3" id="KW-1185">Reference proteome</keyword>
<proteinExistence type="predicted"/>
<organism evidence="2 3">
    <name type="scientific">Malus baccata</name>
    <name type="common">Siberian crab apple</name>
    <name type="synonym">Pyrus baccata</name>
    <dbReference type="NCBI Taxonomy" id="106549"/>
    <lineage>
        <taxon>Eukaryota</taxon>
        <taxon>Viridiplantae</taxon>
        <taxon>Streptophyta</taxon>
        <taxon>Embryophyta</taxon>
        <taxon>Tracheophyta</taxon>
        <taxon>Spermatophyta</taxon>
        <taxon>Magnoliopsida</taxon>
        <taxon>eudicotyledons</taxon>
        <taxon>Gunneridae</taxon>
        <taxon>Pentapetalae</taxon>
        <taxon>rosids</taxon>
        <taxon>fabids</taxon>
        <taxon>Rosales</taxon>
        <taxon>Rosaceae</taxon>
        <taxon>Amygdaloideae</taxon>
        <taxon>Maleae</taxon>
        <taxon>Malus</taxon>
    </lineage>
</organism>
<feature type="compositionally biased region" description="Polar residues" evidence="1">
    <location>
        <begin position="1"/>
        <end position="10"/>
    </location>
</feature>
<accession>A0A540LM74</accession>
<dbReference type="AlphaFoldDB" id="A0A540LM74"/>
<dbReference type="Proteomes" id="UP000315295">
    <property type="component" value="Unassembled WGS sequence"/>
</dbReference>
<dbReference type="PANTHER" id="PTHR15725">
    <property type="entry name" value="ZN-FINGER, C-X8-C-X5-C-X3-H TYPE-CONTAINING"/>
    <property type="match status" value="1"/>
</dbReference>
<reference evidence="2 3" key="1">
    <citation type="journal article" date="2019" name="G3 (Bethesda)">
        <title>Sequencing of a Wild Apple (Malus baccata) Genome Unravels the Differences Between Cultivated and Wild Apple Species Regarding Disease Resistance and Cold Tolerance.</title>
        <authorList>
            <person name="Chen X."/>
        </authorList>
    </citation>
    <scope>NUCLEOTIDE SEQUENCE [LARGE SCALE GENOMIC DNA]</scope>
    <source>
        <strain evidence="3">cv. Shandingzi</strain>
        <tissue evidence="2">Leaves</tissue>
    </source>
</reference>
<evidence type="ECO:0000313" key="3">
    <source>
        <dbReference type="Proteomes" id="UP000315295"/>
    </source>
</evidence>
<protein>
    <submittedName>
        <fullName evidence="2">Uncharacterized protein</fullName>
    </submittedName>
</protein>
<sequence>MAASMISNLDGSLDASSIESSRKKPEKKPESWKRIGIGAKKPEFDGDQRRSNGSTRRSSRRRFVRCDRDRLHHRRRQWLSGEGQGQYAWDQHRASSERQLVGPARLERRGYSKSESPENIDELDLRHRLSKHRRVNGLRSIVSHDYAVDGHVEERNNRPLRDSQQLPPHDYILHSIQNWRNHHRYTSSRLYGWAGATYGLEVAHQNGVHGQAGVVSDDMNGPIHNERHSPSQQTVSLIMSSNEQQPRHRLVLVLLCSTPALPSPHRLQATGTTVAAVRLLPQRAAPSSAAFHPMQ</sequence>
<dbReference type="EMBL" id="VIEB01000532">
    <property type="protein sequence ID" value="TQD87581.1"/>
    <property type="molecule type" value="Genomic_DNA"/>
</dbReference>
<feature type="compositionally biased region" description="Basic and acidic residues" evidence="1">
    <location>
        <begin position="20"/>
        <end position="33"/>
    </location>
</feature>
<dbReference type="PANTHER" id="PTHR15725:SF14">
    <property type="entry name" value="ZINC FINGER CCCH DOMAIN-CONTAINING PROTEIN 11A"/>
    <property type="match status" value="1"/>
</dbReference>
<evidence type="ECO:0000256" key="1">
    <source>
        <dbReference type="SAM" id="MobiDB-lite"/>
    </source>
</evidence>
<evidence type="ECO:0000313" key="2">
    <source>
        <dbReference type="EMBL" id="TQD87581.1"/>
    </source>
</evidence>
<feature type="region of interest" description="Disordered" evidence="1">
    <location>
        <begin position="1"/>
        <end position="63"/>
    </location>
</feature>
<feature type="compositionally biased region" description="Basic and acidic residues" evidence="1">
    <location>
        <begin position="40"/>
        <end position="50"/>
    </location>
</feature>
<dbReference type="GO" id="GO:0003729">
    <property type="term" value="F:mRNA binding"/>
    <property type="evidence" value="ECO:0007669"/>
    <property type="project" value="TreeGrafter"/>
</dbReference>
<dbReference type="STRING" id="106549.A0A540LM74"/>
<comment type="caution">
    <text evidence="2">The sequence shown here is derived from an EMBL/GenBank/DDBJ whole genome shotgun (WGS) entry which is preliminary data.</text>
</comment>
<name>A0A540LM74_MALBA</name>
<gene>
    <name evidence="2" type="ORF">C1H46_026880</name>
</gene>